<dbReference type="EMBL" id="JAUEPP010000002">
    <property type="protein sequence ID" value="KAK3350380.1"/>
    <property type="molecule type" value="Genomic_DNA"/>
</dbReference>
<protein>
    <submittedName>
        <fullName evidence="1">Uncharacterized protein</fullName>
    </submittedName>
</protein>
<reference evidence="1" key="2">
    <citation type="submission" date="2023-06" db="EMBL/GenBank/DDBJ databases">
        <authorList>
            <consortium name="Lawrence Berkeley National Laboratory"/>
            <person name="Haridas S."/>
            <person name="Hensen N."/>
            <person name="Bonometti L."/>
            <person name="Westerberg I."/>
            <person name="Brannstrom I.O."/>
            <person name="Guillou S."/>
            <person name="Cros-Aarteil S."/>
            <person name="Calhoun S."/>
            <person name="Kuo A."/>
            <person name="Mondo S."/>
            <person name="Pangilinan J."/>
            <person name="Riley R."/>
            <person name="Labutti K."/>
            <person name="Andreopoulos B."/>
            <person name="Lipzen A."/>
            <person name="Chen C."/>
            <person name="Yanf M."/>
            <person name="Daum C."/>
            <person name="Ng V."/>
            <person name="Clum A."/>
            <person name="Steindorff A."/>
            <person name="Ohm R."/>
            <person name="Martin F."/>
            <person name="Silar P."/>
            <person name="Natvig D."/>
            <person name="Lalanne C."/>
            <person name="Gautier V."/>
            <person name="Ament-Velasquez S.L."/>
            <person name="Kruys A."/>
            <person name="Hutchinson M.I."/>
            <person name="Powell A.J."/>
            <person name="Barry K."/>
            <person name="Miller A.N."/>
            <person name="Grigoriev I.V."/>
            <person name="Debuchy R."/>
            <person name="Gladieux P."/>
            <person name="Thoren M.H."/>
            <person name="Johannesson H."/>
        </authorList>
    </citation>
    <scope>NUCLEOTIDE SEQUENCE</scope>
    <source>
        <strain evidence="1">CBS 560.94</strain>
    </source>
</reference>
<organism evidence="1 2">
    <name type="scientific">Neurospora tetraspora</name>
    <dbReference type="NCBI Taxonomy" id="94610"/>
    <lineage>
        <taxon>Eukaryota</taxon>
        <taxon>Fungi</taxon>
        <taxon>Dikarya</taxon>
        <taxon>Ascomycota</taxon>
        <taxon>Pezizomycotina</taxon>
        <taxon>Sordariomycetes</taxon>
        <taxon>Sordariomycetidae</taxon>
        <taxon>Sordariales</taxon>
        <taxon>Sordariaceae</taxon>
        <taxon>Neurospora</taxon>
    </lineage>
</organism>
<dbReference type="AlphaFoldDB" id="A0AAE0MUU9"/>
<reference evidence="1" key="1">
    <citation type="journal article" date="2023" name="Mol. Phylogenet. Evol.">
        <title>Genome-scale phylogeny and comparative genomics of the fungal order Sordariales.</title>
        <authorList>
            <person name="Hensen N."/>
            <person name="Bonometti L."/>
            <person name="Westerberg I."/>
            <person name="Brannstrom I.O."/>
            <person name="Guillou S."/>
            <person name="Cros-Aarteil S."/>
            <person name="Calhoun S."/>
            <person name="Haridas S."/>
            <person name="Kuo A."/>
            <person name="Mondo S."/>
            <person name="Pangilinan J."/>
            <person name="Riley R."/>
            <person name="LaButti K."/>
            <person name="Andreopoulos B."/>
            <person name="Lipzen A."/>
            <person name="Chen C."/>
            <person name="Yan M."/>
            <person name="Daum C."/>
            <person name="Ng V."/>
            <person name="Clum A."/>
            <person name="Steindorff A."/>
            <person name="Ohm R.A."/>
            <person name="Martin F."/>
            <person name="Silar P."/>
            <person name="Natvig D.O."/>
            <person name="Lalanne C."/>
            <person name="Gautier V."/>
            <person name="Ament-Velasquez S.L."/>
            <person name="Kruys A."/>
            <person name="Hutchinson M.I."/>
            <person name="Powell A.J."/>
            <person name="Barry K."/>
            <person name="Miller A.N."/>
            <person name="Grigoriev I.V."/>
            <person name="Debuchy R."/>
            <person name="Gladieux P."/>
            <person name="Hiltunen Thoren M."/>
            <person name="Johannesson H."/>
        </authorList>
    </citation>
    <scope>NUCLEOTIDE SEQUENCE</scope>
    <source>
        <strain evidence="1">CBS 560.94</strain>
    </source>
</reference>
<evidence type="ECO:0000313" key="2">
    <source>
        <dbReference type="Proteomes" id="UP001278500"/>
    </source>
</evidence>
<dbReference type="RefSeq" id="XP_062683675.1">
    <property type="nucleotide sequence ID" value="XM_062829382.1"/>
</dbReference>
<evidence type="ECO:0000313" key="1">
    <source>
        <dbReference type="EMBL" id="KAK3350380.1"/>
    </source>
</evidence>
<dbReference type="Proteomes" id="UP001278500">
    <property type="component" value="Unassembled WGS sequence"/>
</dbReference>
<comment type="caution">
    <text evidence="1">The sequence shown here is derived from an EMBL/GenBank/DDBJ whole genome shotgun (WGS) entry which is preliminary data.</text>
</comment>
<proteinExistence type="predicted"/>
<keyword evidence="2" id="KW-1185">Reference proteome</keyword>
<gene>
    <name evidence="1" type="ORF">B0H65DRAFT_545504</name>
</gene>
<accession>A0AAE0MUU9</accession>
<sequence>MSFFCFNLSQGILTTQLRTLPSRLRSVQNSRSTALIRPDDPALYPNHLAQNHFQFTLPIPLGIGNANTRTPGQHMFVYPSSTRKVNFPFFELLPRIWLIHGNAAVAQCVPHIEGFIEDVVNLPETPRLASLMLVPTGELHGVERDDKGWELGVRWFREDGPLVRDEGEFVKVVYVSAAPKQVF</sequence>
<name>A0AAE0MUU9_9PEZI</name>
<dbReference type="GeneID" id="87866536"/>